<organism evidence="1 2">
    <name type="scientific">Parendozoicomonas haliclonae</name>
    <dbReference type="NCBI Taxonomy" id="1960125"/>
    <lineage>
        <taxon>Bacteria</taxon>
        <taxon>Pseudomonadati</taxon>
        <taxon>Pseudomonadota</taxon>
        <taxon>Gammaproteobacteria</taxon>
        <taxon>Oceanospirillales</taxon>
        <taxon>Endozoicomonadaceae</taxon>
        <taxon>Parendozoicomonas</taxon>
    </lineage>
</organism>
<dbReference type="Proteomes" id="UP000196573">
    <property type="component" value="Unassembled WGS sequence"/>
</dbReference>
<gene>
    <name evidence="1" type="ORF">EHSB41UT_00240</name>
</gene>
<dbReference type="EMBL" id="FWPT01000001">
    <property type="protein sequence ID" value="SMA33198.1"/>
    <property type="molecule type" value="Genomic_DNA"/>
</dbReference>
<sequence>MKIVTRQEAKALKLKRYYTGEPCHRGHYDERTLASGECITCHRIRIQGMRRKRKEVMSFLTAGTTLGVMPKKEAA</sequence>
<name>A0A1X7AEI9_9GAMM</name>
<proteinExistence type="predicted"/>
<protein>
    <submittedName>
        <fullName evidence="1">Uncharacterized protein</fullName>
    </submittedName>
</protein>
<evidence type="ECO:0000313" key="2">
    <source>
        <dbReference type="Proteomes" id="UP000196573"/>
    </source>
</evidence>
<evidence type="ECO:0000313" key="1">
    <source>
        <dbReference type="EMBL" id="SMA33198.1"/>
    </source>
</evidence>
<keyword evidence="2" id="KW-1185">Reference proteome</keyword>
<dbReference type="AlphaFoldDB" id="A0A1X7AEI9"/>
<reference evidence="1 2" key="1">
    <citation type="submission" date="2017-03" db="EMBL/GenBank/DDBJ databases">
        <authorList>
            <person name="Afonso C.L."/>
            <person name="Miller P.J."/>
            <person name="Scott M.A."/>
            <person name="Spackman E."/>
            <person name="Goraichik I."/>
            <person name="Dimitrov K.M."/>
            <person name="Suarez D.L."/>
            <person name="Swayne D.E."/>
        </authorList>
    </citation>
    <scope>NUCLEOTIDE SEQUENCE [LARGE SCALE GENOMIC DNA]</scope>
    <source>
        <strain evidence="1">SB41UT1</strain>
    </source>
</reference>
<accession>A0A1X7AEI9</accession>
<dbReference type="OrthoDB" id="6625339at2"/>
<dbReference type="RefSeq" id="WP_087106083.1">
    <property type="nucleotide sequence ID" value="NZ_CBCSCN010000019.1"/>
</dbReference>